<protein>
    <recommendedName>
        <fullName evidence="2">Tail specific protease domain-containing protein</fullName>
    </recommendedName>
</protein>
<dbReference type="GO" id="GO:0004175">
    <property type="term" value="F:endopeptidase activity"/>
    <property type="evidence" value="ECO:0007669"/>
    <property type="project" value="TreeGrafter"/>
</dbReference>
<dbReference type="PANTHER" id="PTHR32060">
    <property type="entry name" value="TAIL-SPECIFIC PROTEASE"/>
    <property type="match status" value="1"/>
</dbReference>
<accession>A0A7D4TQ99</accession>
<dbReference type="Gene3D" id="3.90.226.10">
    <property type="entry name" value="2-enoyl-CoA Hydratase, Chain A, domain 1"/>
    <property type="match status" value="1"/>
</dbReference>
<dbReference type="SMART" id="SM00245">
    <property type="entry name" value="TSPc"/>
    <property type="match status" value="1"/>
</dbReference>
<dbReference type="InterPro" id="IPR029045">
    <property type="entry name" value="ClpP/crotonase-like_dom_sf"/>
</dbReference>
<keyword evidence="4" id="KW-1185">Reference proteome</keyword>
<dbReference type="PANTHER" id="PTHR32060:SF22">
    <property type="entry name" value="CARBOXYL-TERMINAL-PROCESSING PEPTIDASE 3, CHLOROPLASTIC"/>
    <property type="match status" value="1"/>
</dbReference>
<sequence>MKTPLRIALFVLASAFSLPLFAQQGTPGNLAADFVQRQRDTARHLYNKDHATKQDIEQGIGVLKRSIRFLDSPAIKKMAETNMYLKFRRSDVLREMVYAYAKNGQNDLATATLTEHYKEGTSFYIIEMLADSAFIQLKTDPKFMAVIDHYKARSGLWAGDAFKTPYKADLSATEKLAGLSLLWAQAKLGFAYFDRLTVDWNQTYLDYIPQVQATKSTLEYYKVLQKFYAQLHDGHTNVYFPKELTNEIYSRPPVRTELIGGHVYITKVVNDSLQKTGIVPGLEVISIDHQPVKAYADANVRPFQSSSTPQDLDQRTYTYMLLAGAASKPINLELKDRKGKIFTATIPRSGYPKVAPLPAMEYKELNGIGYLAIHNFEDDKIVKQFDSLFTQVQKTKGLVIDIRDNGGGDSGIGNQILAYLTDKQFDLFSHSQVTFNALNKAPGQPEPNMLGNGVAIEYPNKKHYYNKPVTLLINAATFSAAEDFAVAFDAMKRGSIIGQPSGGSTGQPLRLTLPGGGTARYCARRETYPDGKEFVGVGVIPQIVVEKNINDVYNGTDSVLKKALEVLK</sequence>
<dbReference type="Gene3D" id="3.30.750.44">
    <property type="match status" value="1"/>
</dbReference>
<reference evidence="3 4" key="1">
    <citation type="submission" date="2020-05" db="EMBL/GenBank/DDBJ databases">
        <title>Mucilaginibacter mali sp. nov.</title>
        <authorList>
            <person name="Kim H.S."/>
            <person name="Lee K.C."/>
            <person name="Suh M.K."/>
            <person name="Kim J.-S."/>
            <person name="Han K.-I."/>
            <person name="Eom M.K."/>
            <person name="Shin Y.K."/>
            <person name="Lee J.-S."/>
        </authorList>
    </citation>
    <scope>NUCLEOTIDE SEQUENCE [LARGE SCALE GENOMIC DNA]</scope>
    <source>
        <strain evidence="3 4">G2-14</strain>
    </source>
</reference>
<organism evidence="3 4">
    <name type="scientific">Mucilaginibacter mali</name>
    <dbReference type="NCBI Taxonomy" id="2740462"/>
    <lineage>
        <taxon>Bacteria</taxon>
        <taxon>Pseudomonadati</taxon>
        <taxon>Bacteroidota</taxon>
        <taxon>Sphingobacteriia</taxon>
        <taxon>Sphingobacteriales</taxon>
        <taxon>Sphingobacteriaceae</taxon>
        <taxon>Mucilaginibacter</taxon>
    </lineage>
</organism>
<dbReference type="KEGG" id="mmab:HQ865_23040"/>
<evidence type="ECO:0000313" key="3">
    <source>
        <dbReference type="EMBL" id="QKJ32513.1"/>
    </source>
</evidence>
<dbReference type="AlphaFoldDB" id="A0A7D4TQ99"/>
<dbReference type="RefSeq" id="WP_173417162.1">
    <property type="nucleotide sequence ID" value="NZ_CP054139.1"/>
</dbReference>
<dbReference type="InterPro" id="IPR005151">
    <property type="entry name" value="Tail-specific_protease"/>
</dbReference>
<evidence type="ECO:0000313" key="4">
    <source>
        <dbReference type="Proteomes" id="UP000505355"/>
    </source>
</evidence>
<evidence type="ECO:0000259" key="2">
    <source>
        <dbReference type="SMART" id="SM00245"/>
    </source>
</evidence>
<feature type="chain" id="PRO_5028808976" description="Tail specific protease domain-containing protein" evidence="1">
    <location>
        <begin position="23"/>
        <end position="568"/>
    </location>
</feature>
<dbReference type="EMBL" id="CP054139">
    <property type="protein sequence ID" value="QKJ32513.1"/>
    <property type="molecule type" value="Genomic_DNA"/>
</dbReference>
<feature type="domain" description="Tail specific protease" evidence="2">
    <location>
        <begin position="327"/>
        <end position="546"/>
    </location>
</feature>
<dbReference type="SUPFAM" id="SSF52096">
    <property type="entry name" value="ClpP/crotonase"/>
    <property type="match status" value="1"/>
</dbReference>
<dbReference type="CDD" id="cd07563">
    <property type="entry name" value="Peptidase_S41_IRBP"/>
    <property type="match status" value="1"/>
</dbReference>
<dbReference type="Pfam" id="PF03572">
    <property type="entry name" value="Peptidase_S41"/>
    <property type="match status" value="1"/>
</dbReference>
<proteinExistence type="predicted"/>
<dbReference type="Proteomes" id="UP000505355">
    <property type="component" value="Chromosome"/>
</dbReference>
<dbReference type="GO" id="GO:0006508">
    <property type="term" value="P:proteolysis"/>
    <property type="evidence" value="ECO:0007669"/>
    <property type="project" value="InterPro"/>
</dbReference>
<evidence type="ECO:0000256" key="1">
    <source>
        <dbReference type="SAM" id="SignalP"/>
    </source>
</evidence>
<gene>
    <name evidence="3" type="ORF">HQ865_23040</name>
</gene>
<name>A0A7D4TQ99_9SPHI</name>
<feature type="signal peptide" evidence="1">
    <location>
        <begin position="1"/>
        <end position="22"/>
    </location>
</feature>
<dbReference type="GO" id="GO:0008236">
    <property type="term" value="F:serine-type peptidase activity"/>
    <property type="evidence" value="ECO:0007669"/>
    <property type="project" value="InterPro"/>
</dbReference>
<keyword evidence="1" id="KW-0732">Signal</keyword>